<dbReference type="Proteomes" id="UP000053480">
    <property type="component" value="Unassembled WGS sequence"/>
</dbReference>
<accession>A0ACC6TRX9</accession>
<gene>
    <name evidence="1" type="ORF">TQ35_0010050</name>
</gene>
<dbReference type="EMBL" id="JZWS03000045">
    <property type="protein sequence ID" value="MEW9492523.1"/>
    <property type="molecule type" value="Genomic_DNA"/>
</dbReference>
<reference evidence="1" key="1">
    <citation type="submission" date="2024-07" db="EMBL/GenBank/DDBJ databases">
        <title>Metagenome and Metagenome-Assembled Genomes of Archaea from a hot spring from the geothermal field of Los Azufres, Mexico.</title>
        <authorList>
            <person name="Marin-Paredes R."/>
            <person name="Martinez-Romero E."/>
            <person name="Servin-Garciduenas L.E."/>
        </authorList>
    </citation>
    <scope>NUCLEOTIDE SEQUENCE</scope>
    <source>
        <strain evidence="1">AZ1-454</strain>
    </source>
</reference>
<sequence length="42" mass="5160">MEFYKVVVKPLSAYFISSISFMEFYMEDSWEKTTFPFMEFIL</sequence>
<name>A0ACC6TRX9_9CREN</name>
<evidence type="ECO:0000313" key="2">
    <source>
        <dbReference type="Proteomes" id="UP000053480"/>
    </source>
</evidence>
<evidence type="ECO:0000313" key="1">
    <source>
        <dbReference type="EMBL" id="MEW9492523.1"/>
    </source>
</evidence>
<proteinExistence type="predicted"/>
<protein>
    <submittedName>
        <fullName evidence="1">Uncharacterized protein</fullName>
    </submittedName>
</protein>
<comment type="caution">
    <text evidence="1">The sequence shown here is derived from an EMBL/GenBank/DDBJ whole genome shotgun (WGS) entry which is preliminary data.</text>
</comment>
<organism evidence="1 2">
    <name type="scientific">Candidatus Aramenus sulfurataquae</name>
    <dbReference type="NCBI Taxonomy" id="1326980"/>
    <lineage>
        <taxon>Archaea</taxon>
        <taxon>Thermoproteota</taxon>
        <taxon>Thermoprotei</taxon>
        <taxon>Sulfolobales</taxon>
        <taxon>Sulfolobaceae</taxon>
        <taxon>Candidatus Aramenus</taxon>
    </lineage>
</organism>